<keyword evidence="4" id="KW-1185">Reference proteome</keyword>
<organism evidence="3 4">
    <name type="scientific">Pristionchus pacificus</name>
    <name type="common">Parasitic nematode worm</name>
    <dbReference type="NCBI Taxonomy" id="54126"/>
    <lineage>
        <taxon>Eukaryota</taxon>
        <taxon>Metazoa</taxon>
        <taxon>Ecdysozoa</taxon>
        <taxon>Nematoda</taxon>
        <taxon>Chromadorea</taxon>
        <taxon>Rhabditida</taxon>
        <taxon>Rhabditina</taxon>
        <taxon>Diplogasteromorpha</taxon>
        <taxon>Diplogasteroidea</taxon>
        <taxon>Neodiplogasteridae</taxon>
        <taxon>Pristionchus</taxon>
    </lineage>
</organism>
<keyword evidence="2" id="KW-1133">Transmembrane helix</keyword>
<name>A0A2A6BTS7_PRIPA</name>
<feature type="compositionally biased region" description="Pro residues" evidence="1">
    <location>
        <begin position="172"/>
        <end position="188"/>
    </location>
</feature>
<feature type="compositionally biased region" description="Low complexity" evidence="1">
    <location>
        <begin position="189"/>
        <end position="198"/>
    </location>
</feature>
<feature type="region of interest" description="Disordered" evidence="1">
    <location>
        <begin position="17"/>
        <end position="37"/>
    </location>
</feature>
<reference evidence="4" key="1">
    <citation type="journal article" date="2008" name="Nat. Genet.">
        <title>The Pristionchus pacificus genome provides a unique perspective on nematode lifestyle and parasitism.</title>
        <authorList>
            <person name="Dieterich C."/>
            <person name="Clifton S.W."/>
            <person name="Schuster L.N."/>
            <person name="Chinwalla A."/>
            <person name="Delehaunty K."/>
            <person name="Dinkelacker I."/>
            <person name="Fulton L."/>
            <person name="Fulton R."/>
            <person name="Godfrey J."/>
            <person name="Minx P."/>
            <person name="Mitreva M."/>
            <person name="Roeseler W."/>
            <person name="Tian H."/>
            <person name="Witte H."/>
            <person name="Yang S.P."/>
            <person name="Wilson R.K."/>
            <person name="Sommer R.J."/>
        </authorList>
    </citation>
    <scope>NUCLEOTIDE SEQUENCE [LARGE SCALE GENOMIC DNA]</scope>
    <source>
        <strain evidence="4">PS312</strain>
    </source>
</reference>
<keyword evidence="2" id="KW-0472">Membrane</keyword>
<dbReference type="InterPro" id="IPR052883">
    <property type="entry name" value="Hisactophilin"/>
</dbReference>
<dbReference type="SUPFAM" id="SSF50405">
    <property type="entry name" value="Actin-crosslinking proteins"/>
    <property type="match status" value="2"/>
</dbReference>
<dbReference type="CDD" id="cd00257">
    <property type="entry name" value="beta-trefoil_FSCN-like"/>
    <property type="match status" value="3"/>
</dbReference>
<dbReference type="PANTHER" id="PTHR33351:SF1">
    <property type="entry name" value="IG-LIKE DOMAIN-CONTAINING PROTEIN-RELATED"/>
    <property type="match status" value="1"/>
</dbReference>
<dbReference type="EnsemblMetazoa" id="PPA37415.1">
    <property type="protein sequence ID" value="PPA37415.1"/>
    <property type="gene ID" value="WBGene00275784"/>
</dbReference>
<proteinExistence type="predicted"/>
<reference evidence="3" key="2">
    <citation type="submission" date="2022-06" db="UniProtKB">
        <authorList>
            <consortium name="EnsemblMetazoa"/>
        </authorList>
    </citation>
    <scope>IDENTIFICATION</scope>
    <source>
        <strain evidence="3">PS312</strain>
    </source>
</reference>
<feature type="compositionally biased region" description="Low complexity" evidence="1">
    <location>
        <begin position="363"/>
        <end position="377"/>
    </location>
</feature>
<dbReference type="InterPro" id="IPR008999">
    <property type="entry name" value="Actin-crosslinking"/>
</dbReference>
<dbReference type="OrthoDB" id="429835at2759"/>
<dbReference type="GO" id="GO:0015629">
    <property type="term" value="C:actin cytoskeleton"/>
    <property type="evidence" value="ECO:0000318"/>
    <property type="project" value="GO_Central"/>
</dbReference>
<accession>A0A2A6BTS7</accession>
<keyword evidence="2" id="KW-0812">Transmembrane</keyword>
<evidence type="ECO:0000256" key="2">
    <source>
        <dbReference type="SAM" id="Phobius"/>
    </source>
</evidence>
<dbReference type="GO" id="GO:0051015">
    <property type="term" value="F:actin filament binding"/>
    <property type="evidence" value="ECO:0000318"/>
    <property type="project" value="GO_Central"/>
</dbReference>
<evidence type="ECO:0000313" key="3">
    <source>
        <dbReference type="EnsemblMetazoa" id="PPA37415.1"/>
    </source>
</evidence>
<accession>A0A8R1UPG5</accession>
<feature type="transmembrane region" description="Helical" evidence="2">
    <location>
        <begin position="327"/>
        <end position="349"/>
    </location>
</feature>
<feature type="compositionally biased region" description="Polar residues" evidence="1">
    <location>
        <begin position="28"/>
        <end position="37"/>
    </location>
</feature>
<protein>
    <submittedName>
        <fullName evidence="3">Uncharacterized protein</fullName>
    </submittedName>
</protein>
<dbReference type="Gene3D" id="2.80.10.50">
    <property type="match status" value="3"/>
</dbReference>
<dbReference type="PANTHER" id="PTHR33351">
    <property type="entry name" value="HISACTOPHILIN-1-RELATED"/>
    <property type="match status" value="1"/>
</dbReference>
<dbReference type="AlphaFoldDB" id="A0A2A6BTS7"/>
<dbReference type="Proteomes" id="UP000005239">
    <property type="component" value="Unassembled WGS sequence"/>
</dbReference>
<dbReference type="GO" id="GO:0030041">
    <property type="term" value="P:actin filament polymerization"/>
    <property type="evidence" value="ECO:0000318"/>
    <property type="project" value="GO_Central"/>
</dbReference>
<feature type="region of interest" description="Disordered" evidence="1">
    <location>
        <begin position="152"/>
        <end position="206"/>
    </location>
</feature>
<gene>
    <name evidence="3" type="primary">WBGene00275784</name>
</gene>
<sequence length="543" mass="59968">PTFIVFHLQFAPIDARRAGSRGDSAARPQSNGSFPLPSQITNGTYLIHANPIRVNLTNGVTCDRWRIGVDYSGKVALRSNCTAYPMFLRANSAFSVNATSQPGADGSSWSPMATGNGAAWSFKSDYGTFLSVGMDGRLSLIGSIGANEQFAIGPFRERSPAPRPNPTTTTTRPPPPSPPQPFPGPTPPNLITTTTTAKPSPPKPPVLQQRIKTTSGKYLRSKPSFTNTLKAYCSSKSPVYLRATPDEKVDVSEWREGDPGLVWTKVDYGDRSYSFKSVHGTYLSAAPDGEVSLKKNVIDDEKFWMEPWTDTPRQPEKASGSSDDVKAGIFIVGLIVVFITAGCVCMCCCGGKSEKKDEKDLEPLTMTTESTPTTTPLDDNYCGRFQEPEINRPQLHYAEFAAPSAPMPAFASLSAQIAGQRSIRSVHNFYLRAWQGEEGQYDWYVDMAPHCDECERWEVEDRNGKVLIKAHCFPAKYLRANQDGSVDLADHAQDWELWTPMRNHDGSWSFQSHHGTWLRSSGDGQVSLQTHCMADEQFTIEEW</sequence>
<evidence type="ECO:0000256" key="1">
    <source>
        <dbReference type="SAM" id="MobiDB-lite"/>
    </source>
</evidence>
<feature type="region of interest" description="Disordered" evidence="1">
    <location>
        <begin position="356"/>
        <end position="379"/>
    </location>
</feature>
<evidence type="ECO:0000313" key="4">
    <source>
        <dbReference type="Proteomes" id="UP000005239"/>
    </source>
</evidence>